<evidence type="ECO:0008006" key="3">
    <source>
        <dbReference type="Google" id="ProtNLM"/>
    </source>
</evidence>
<dbReference type="PANTHER" id="PTHR48100">
    <property type="entry name" value="BROAD-SPECIFICITY PHOSPHATASE YOR283W-RELATED"/>
    <property type="match status" value="1"/>
</dbReference>
<dbReference type="EMBL" id="ANBP01000001">
    <property type="protein sequence ID" value="KAB7759875.1"/>
    <property type="molecule type" value="Genomic_DNA"/>
</dbReference>
<dbReference type="CDD" id="cd07067">
    <property type="entry name" value="HP_PGM_like"/>
    <property type="match status" value="1"/>
</dbReference>
<name>A0A5N5VDA6_MYCPH</name>
<organism evidence="1 2">
    <name type="scientific">Mycolicibacterium phlei DSM 43239 = CCUG 21000</name>
    <dbReference type="NCBI Taxonomy" id="1226750"/>
    <lineage>
        <taxon>Bacteria</taxon>
        <taxon>Bacillati</taxon>
        <taxon>Actinomycetota</taxon>
        <taxon>Actinomycetes</taxon>
        <taxon>Mycobacteriales</taxon>
        <taxon>Mycobacteriaceae</taxon>
        <taxon>Mycolicibacterium</taxon>
    </lineage>
</organism>
<accession>A0A5N5VDA6</accession>
<gene>
    <name evidence="1" type="ORF">MPHL21000_02285</name>
</gene>
<comment type="caution">
    <text evidence="1">The sequence shown here is derived from an EMBL/GenBank/DDBJ whole genome shotgun (WGS) entry which is preliminary data.</text>
</comment>
<dbReference type="SUPFAM" id="SSF53254">
    <property type="entry name" value="Phosphoglycerate mutase-like"/>
    <property type="match status" value="1"/>
</dbReference>
<reference evidence="1 2" key="1">
    <citation type="submission" date="2012-10" db="EMBL/GenBank/DDBJ databases">
        <title>The draft sequence of the Mycobacterium pheli genome.</title>
        <authorList>
            <person name="Pettersson B.M.F."/>
            <person name="Das S."/>
            <person name="Dasgupta S."/>
            <person name="Bhattacharya A."/>
            <person name="Kirsebom L.A."/>
        </authorList>
    </citation>
    <scope>NUCLEOTIDE SEQUENCE [LARGE SCALE GENOMIC DNA]</scope>
    <source>
        <strain evidence="1 2">CCUG 21000</strain>
    </source>
</reference>
<proteinExistence type="predicted"/>
<dbReference type="InterPro" id="IPR050275">
    <property type="entry name" value="PGM_Phosphatase"/>
</dbReference>
<dbReference type="Gene3D" id="3.40.50.1240">
    <property type="entry name" value="Phosphoglycerate mutase-like"/>
    <property type="match status" value="1"/>
</dbReference>
<dbReference type="InterPro" id="IPR013078">
    <property type="entry name" value="His_Pase_superF_clade-1"/>
</dbReference>
<dbReference type="InterPro" id="IPR029033">
    <property type="entry name" value="His_PPase_superfam"/>
</dbReference>
<dbReference type="Pfam" id="PF00300">
    <property type="entry name" value="His_Phos_1"/>
    <property type="match status" value="1"/>
</dbReference>
<keyword evidence="2" id="KW-1185">Reference proteome</keyword>
<dbReference type="SMART" id="SM00855">
    <property type="entry name" value="PGAM"/>
    <property type="match status" value="1"/>
</dbReference>
<dbReference type="PANTHER" id="PTHR48100:SF51">
    <property type="entry name" value="PHOSPHOGLYCERATE MUTASE"/>
    <property type="match status" value="1"/>
</dbReference>
<evidence type="ECO:0000313" key="1">
    <source>
        <dbReference type="EMBL" id="KAB7759875.1"/>
    </source>
</evidence>
<protein>
    <recommendedName>
        <fullName evidence="3">Phosphoglycerate mutase</fullName>
    </recommendedName>
</protein>
<sequence>MMRHGEVHNPEKILYGRLPDYHLSERGRAQAEAVARWLATRDIVYVVASPLERAQETAAPIAEHHGLTIDTDHDLIESTNVFQGQRVSPGDGALRDPRNWWHLRNPRRPSWGEPYREIAARMTAALHRAREKAVGHEAVCVSHQLPVETLRRAMTGHPLHHFPTKRLCNLASVTSFYFDGDTCVGWGYSELAGQ</sequence>
<dbReference type="GO" id="GO:0005737">
    <property type="term" value="C:cytoplasm"/>
    <property type="evidence" value="ECO:0007669"/>
    <property type="project" value="TreeGrafter"/>
</dbReference>
<dbReference type="GO" id="GO:0016791">
    <property type="term" value="F:phosphatase activity"/>
    <property type="evidence" value="ECO:0007669"/>
    <property type="project" value="TreeGrafter"/>
</dbReference>
<dbReference type="AlphaFoldDB" id="A0A5N5VDA6"/>
<dbReference type="Proteomes" id="UP000325690">
    <property type="component" value="Unassembled WGS sequence"/>
</dbReference>
<evidence type="ECO:0000313" key="2">
    <source>
        <dbReference type="Proteomes" id="UP000325690"/>
    </source>
</evidence>